<organism evidence="5 6">
    <name type="scientific">Stieleria bergensis</name>
    <dbReference type="NCBI Taxonomy" id="2528025"/>
    <lineage>
        <taxon>Bacteria</taxon>
        <taxon>Pseudomonadati</taxon>
        <taxon>Planctomycetota</taxon>
        <taxon>Planctomycetia</taxon>
        <taxon>Pirellulales</taxon>
        <taxon>Pirellulaceae</taxon>
        <taxon>Stieleria</taxon>
    </lineage>
</organism>
<proteinExistence type="predicted"/>
<keyword evidence="6" id="KW-1185">Reference proteome</keyword>
<keyword evidence="3" id="KW-0804">Transcription</keyword>
<dbReference type="Pfam" id="PF02311">
    <property type="entry name" value="AraC_binding"/>
    <property type="match status" value="1"/>
</dbReference>
<gene>
    <name evidence="5" type="primary">rhaR</name>
    <name evidence="5" type="ORF">SV7mr_25740</name>
</gene>
<keyword evidence="2" id="KW-0238">DNA-binding</keyword>
<dbReference type="PANTHER" id="PTHR43280">
    <property type="entry name" value="ARAC-FAMILY TRANSCRIPTIONAL REGULATOR"/>
    <property type="match status" value="1"/>
</dbReference>
<name>A0A517SV97_9BACT</name>
<dbReference type="Proteomes" id="UP000315003">
    <property type="component" value="Chromosome"/>
</dbReference>
<dbReference type="SUPFAM" id="SSF46689">
    <property type="entry name" value="Homeodomain-like"/>
    <property type="match status" value="2"/>
</dbReference>
<dbReference type="PANTHER" id="PTHR43280:SF28">
    <property type="entry name" value="HTH-TYPE TRANSCRIPTIONAL ACTIVATOR RHAS"/>
    <property type="match status" value="1"/>
</dbReference>
<dbReference type="InterPro" id="IPR003313">
    <property type="entry name" value="AraC-bd"/>
</dbReference>
<evidence type="ECO:0000256" key="3">
    <source>
        <dbReference type="ARBA" id="ARBA00023163"/>
    </source>
</evidence>
<evidence type="ECO:0000313" key="6">
    <source>
        <dbReference type="Proteomes" id="UP000315003"/>
    </source>
</evidence>
<dbReference type="Pfam" id="PF12833">
    <property type="entry name" value="HTH_18"/>
    <property type="match status" value="1"/>
</dbReference>
<dbReference type="EMBL" id="CP036272">
    <property type="protein sequence ID" value="QDT60057.1"/>
    <property type="molecule type" value="Genomic_DNA"/>
</dbReference>
<dbReference type="InterPro" id="IPR014710">
    <property type="entry name" value="RmlC-like_jellyroll"/>
</dbReference>
<feature type="domain" description="HTH araC/xylS-type" evidence="4">
    <location>
        <begin position="183"/>
        <end position="281"/>
    </location>
</feature>
<dbReference type="GO" id="GO:0003700">
    <property type="term" value="F:DNA-binding transcription factor activity"/>
    <property type="evidence" value="ECO:0007669"/>
    <property type="project" value="InterPro"/>
</dbReference>
<dbReference type="AlphaFoldDB" id="A0A517SV97"/>
<dbReference type="InterPro" id="IPR018060">
    <property type="entry name" value="HTH_AraC"/>
</dbReference>
<dbReference type="PROSITE" id="PS01124">
    <property type="entry name" value="HTH_ARAC_FAMILY_2"/>
    <property type="match status" value="1"/>
</dbReference>
<accession>A0A517SV97</accession>
<evidence type="ECO:0000313" key="5">
    <source>
        <dbReference type="EMBL" id="QDT60057.1"/>
    </source>
</evidence>
<sequence>MNDKALTDRALPEHLPAWGVTVLESHHSPNFSMDWREHRFFKLLYVLHGRGVLEFRHRIDRFEHGDVLVVPPGCENRIVDAPDAASSLYVCCIATDVYSMASDPVQQLQPGLISASPHFANRIATQLRRMRHQQVKPDPWQAVAMVASALRVVKWLLQLRSDLDGRRSQQPQRPYLDDRGLVQEYVDRLSTEFYEATTIEQAAQSIGVSRRVFTDRFQELTGTTWLTYVRRLAINHAKHQLVQTDLPIASIAFECGFNDLSTFYRQFKSQVKLSPKRYRGENQL</sequence>
<dbReference type="InterPro" id="IPR009057">
    <property type="entry name" value="Homeodomain-like_sf"/>
</dbReference>
<dbReference type="SUPFAM" id="SSF51215">
    <property type="entry name" value="Regulatory protein AraC"/>
    <property type="match status" value="1"/>
</dbReference>
<evidence type="ECO:0000259" key="4">
    <source>
        <dbReference type="PROSITE" id="PS01124"/>
    </source>
</evidence>
<evidence type="ECO:0000256" key="2">
    <source>
        <dbReference type="ARBA" id="ARBA00023125"/>
    </source>
</evidence>
<dbReference type="Gene3D" id="2.60.120.10">
    <property type="entry name" value="Jelly Rolls"/>
    <property type="match status" value="1"/>
</dbReference>
<evidence type="ECO:0000256" key="1">
    <source>
        <dbReference type="ARBA" id="ARBA00023015"/>
    </source>
</evidence>
<dbReference type="Gene3D" id="1.10.10.60">
    <property type="entry name" value="Homeodomain-like"/>
    <property type="match status" value="2"/>
</dbReference>
<dbReference type="InterPro" id="IPR037923">
    <property type="entry name" value="HTH-like"/>
</dbReference>
<reference evidence="5 6" key="1">
    <citation type="submission" date="2019-02" db="EMBL/GenBank/DDBJ databases">
        <title>Deep-cultivation of Planctomycetes and their phenomic and genomic characterization uncovers novel biology.</title>
        <authorList>
            <person name="Wiegand S."/>
            <person name="Jogler M."/>
            <person name="Boedeker C."/>
            <person name="Pinto D."/>
            <person name="Vollmers J."/>
            <person name="Rivas-Marin E."/>
            <person name="Kohn T."/>
            <person name="Peeters S.H."/>
            <person name="Heuer A."/>
            <person name="Rast P."/>
            <person name="Oberbeckmann S."/>
            <person name="Bunk B."/>
            <person name="Jeske O."/>
            <person name="Meyerdierks A."/>
            <person name="Storesund J.E."/>
            <person name="Kallscheuer N."/>
            <person name="Luecker S."/>
            <person name="Lage O.M."/>
            <person name="Pohl T."/>
            <person name="Merkel B.J."/>
            <person name="Hornburger P."/>
            <person name="Mueller R.-W."/>
            <person name="Bruemmer F."/>
            <person name="Labrenz M."/>
            <person name="Spormann A.M."/>
            <person name="Op den Camp H."/>
            <person name="Overmann J."/>
            <person name="Amann R."/>
            <person name="Jetten M.S.M."/>
            <person name="Mascher T."/>
            <person name="Medema M.H."/>
            <person name="Devos D.P."/>
            <person name="Kaster A.-K."/>
            <person name="Ovreas L."/>
            <person name="Rohde M."/>
            <person name="Galperin M.Y."/>
            <person name="Jogler C."/>
        </authorList>
    </citation>
    <scope>NUCLEOTIDE SEQUENCE [LARGE SCALE GENOMIC DNA]</scope>
    <source>
        <strain evidence="5 6">SV_7m_r</strain>
    </source>
</reference>
<dbReference type="GO" id="GO:0043565">
    <property type="term" value="F:sequence-specific DNA binding"/>
    <property type="evidence" value="ECO:0007669"/>
    <property type="project" value="InterPro"/>
</dbReference>
<protein>
    <submittedName>
        <fullName evidence="5">HTH-type transcriptional activator RhaR</fullName>
    </submittedName>
</protein>
<dbReference type="RefSeq" id="WP_419188429.1">
    <property type="nucleotide sequence ID" value="NZ_CP036272.1"/>
</dbReference>
<keyword evidence="1" id="KW-0805">Transcription regulation</keyword>
<dbReference type="SMART" id="SM00342">
    <property type="entry name" value="HTH_ARAC"/>
    <property type="match status" value="1"/>
</dbReference>